<dbReference type="Gramene" id="MELO3C032497.2.1">
    <property type="protein sequence ID" value="MELO3C032497.2.1"/>
    <property type="gene ID" value="MELO3C032497.2"/>
</dbReference>
<evidence type="ECO:0000313" key="2">
    <source>
        <dbReference type="EnsemblPlants" id="MELO3C032497.2.1"/>
    </source>
</evidence>
<feature type="region of interest" description="Disordered" evidence="1">
    <location>
        <begin position="147"/>
        <end position="182"/>
    </location>
</feature>
<evidence type="ECO:0000256" key="1">
    <source>
        <dbReference type="SAM" id="MobiDB-lite"/>
    </source>
</evidence>
<protein>
    <submittedName>
        <fullName evidence="2">Uncharacterized protein</fullName>
    </submittedName>
</protein>
<organism evidence="2">
    <name type="scientific">Cucumis melo</name>
    <name type="common">Muskmelon</name>
    <dbReference type="NCBI Taxonomy" id="3656"/>
    <lineage>
        <taxon>Eukaryota</taxon>
        <taxon>Viridiplantae</taxon>
        <taxon>Streptophyta</taxon>
        <taxon>Embryophyta</taxon>
        <taxon>Tracheophyta</taxon>
        <taxon>Spermatophyta</taxon>
        <taxon>Magnoliopsida</taxon>
        <taxon>eudicotyledons</taxon>
        <taxon>Gunneridae</taxon>
        <taxon>Pentapetalae</taxon>
        <taxon>rosids</taxon>
        <taxon>fabids</taxon>
        <taxon>Cucurbitales</taxon>
        <taxon>Cucurbitaceae</taxon>
        <taxon>Benincaseae</taxon>
        <taxon>Cucumis</taxon>
    </lineage>
</organism>
<dbReference type="EnsemblPlants" id="MELO3C032497.2.1">
    <property type="protein sequence ID" value="MELO3C032497.2.1"/>
    <property type="gene ID" value="MELO3C032497.2"/>
</dbReference>
<accession>A0A9I9EE07</accession>
<reference evidence="2" key="1">
    <citation type="submission" date="2023-03" db="UniProtKB">
        <authorList>
            <consortium name="EnsemblPlants"/>
        </authorList>
    </citation>
    <scope>IDENTIFICATION</scope>
</reference>
<dbReference type="AlphaFoldDB" id="A0A9I9EE07"/>
<sequence length="207" mass="23570">MAGEIGCKTEFTSTYFRGSRLVVPSSLNLRLEQEVPPFHWLERDSIYRLDLKPIIQYPGVSYHSVLELLTLDRTLPPSPLLKHDTDCPLCPIKTYKNKGEFFLRGYGVEKVKATLVTLRRKKNFGEPMMSHLTQDIIVGMRIIKRKEKGKKRISPSSPSPFFERGVQKRKNSSSSSSSSPRRFPHPMVLSSYFSIAPLHSPSFSSIV</sequence>
<name>A0A9I9EE07_CUCME</name>
<proteinExistence type="predicted"/>